<protein>
    <recommendedName>
        <fullName evidence="7">Protein kinase domain-containing protein</fullName>
    </recommendedName>
</protein>
<dbReference type="EMBL" id="JAXCGZ010004990">
    <property type="protein sequence ID" value="KAK7081402.1"/>
    <property type="molecule type" value="Genomic_DNA"/>
</dbReference>
<keyword evidence="1" id="KW-0808">Transferase</keyword>
<dbReference type="SUPFAM" id="SSF56112">
    <property type="entry name" value="Protein kinase-like (PK-like)"/>
    <property type="match status" value="1"/>
</dbReference>
<dbReference type="PROSITE" id="PS00107">
    <property type="entry name" value="PROTEIN_KINASE_ATP"/>
    <property type="match status" value="1"/>
</dbReference>
<dbReference type="GO" id="GO:0004674">
    <property type="term" value="F:protein serine/threonine kinase activity"/>
    <property type="evidence" value="ECO:0007669"/>
    <property type="project" value="TreeGrafter"/>
</dbReference>
<evidence type="ECO:0000259" key="7">
    <source>
        <dbReference type="PROSITE" id="PS50011"/>
    </source>
</evidence>
<accession>A0AAN8XBW8</accession>
<dbReference type="PANTHER" id="PTHR44329">
    <property type="entry name" value="SERINE/THREONINE-PROTEIN KINASE TNNI3K-RELATED"/>
    <property type="match status" value="1"/>
</dbReference>
<feature type="coiled-coil region" evidence="6">
    <location>
        <begin position="166"/>
        <end position="214"/>
    </location>
</feature>
<reference evidence="8 9" key="1">
    <citation type="submission" date="2023-11" db="EMBL/GenBank/DDBJ databases">
        <title>Halocaridina rubra genome assembly.</title>
        <authorList>
            <person name="Smith C."/>
        </authorList>
    </citation>
    <scope>NUCLEOTIDE SEQUENCE [LARGE SCALE GENOMIC DNA]</scope>
    <source>
        <strain evidence="8">EP-1</strain>
        <tissue evidence="8">Whole</tissue>
    </source>
</reference>
<organism evidence="8 9">
    <name type="scientific">Halocaridina rubra</name>
    <name type="common">Hawaiian red shrimp</name>
    <dbReference type="NCBI Taxonomy" id="373956"/>
    <lineage>
        <taxon>Eukaryota</taxon>
        <taxon>Metazoa</taxon>
        <taxon>Ecdysozoa</taxon>
        <taxon>Arthropoda</taxon>
        <taxon>Crustacea</taxon>
        <taxon>Multicrustacea</taxon>
        <taxon>Malacostraca</taxon>
        <taxon>Eumalacostraca</taxon>
        <taxon>Eucarida</taxon>
        <taxon>Decapoda</taxon>
        <taxon>Pleocyemata</taxon>
        <taxon>Caridea</taxon>
        <taxon>Atyoidea</taxon>
        <taxon>Atyidae</taxon>
        <taxon>Halocaridina</taxon>
    </lineage>
</organism>
<dbReference type="AlphaFoldDB" id="A0AAN8XBW8"/>
<name>A0AAN8XBW8_HALRR</name>
<evidence type="ECO:0000256" key="5">
    <source>
        <dbReference type="PROSITE-ProRule" id="PRU10141"/>
    </source>
</evidence>
<gene>
    <name evidence="8" type="ORF">SK128_017245</name>
</gene>
<keyword evidence="3" id="KW-0418">Kinase</keyword>
<evidence type="ECO:0000256" key="1">
    <source>
        <dbReference type="ARBA" id="ARBA00022679"/>
    </source>
</evidence>
<dbReference type="InterPro" id="IPR017441">
    <property type="entry name" value="Protein_kinase_ATP_BS"/>
</dbReference>
<dbReference type="InterPro" id="IPR008271">
    <property type="entry name" value="Ser/Thr_kinase_AS"/>
</dbReference>
<evidence type="ECO:0000256" key="6">
    <source>
        <dbReference type="SAM" id="Coils"/>
    </source>
</evidence>
<feature type="binding site" evidence="5">
    <location>
        <position position="341"/>
    </location>
    <ligand>
        <name>ATP</name>
        <dbReference type="ChEBI" id="CHEBI:30616"/>
    </ligand>
</feature>
<keyword evidence="9" id="KW-1185">Reference proteome</keyword>
<dbReference type="Pfam" id="PF00069">
    <property type="entry name" value="Pkinase"/>
    <property type="match status" value="1"/>
</dbReference>
<keyword evidence="4 5" id="KW-0067">ATP-binding</keyword>
<dbReference type="PROSITE" id="PS50011">
    <property type="entry name" value="PROTEIN_KINASE_DOM"/>
    <property type="match status" value="1"/>
</dbReference>
<evidence type="ECO:0000256" key="4">
    <source>
        <dbReference type="ARBA" id="ARBA00022840"/>
    </source>
</evidence>
<evidence type="ECO:0000313" key="8">
    <source>
        <dbReference type="EMBL" id="KAK7081402.1"/>
    </source>
</evidence>
<dbReference type="PROSITE" id="PS00108">
    <property type="entry name" value="PROTEIN_KINASE_ST"/>
    <property type="match status" value="1"/>
</dbReference>
<dbReference type="InterPro" id="IPR000719">
    <property type="entry name" value="Prot_kinase_dom"/>
</dbReference>
<sequence length="572" mass="65851">FSVIMIPLQIYFHFFTNNAILESVKRQITTAFFEADLHTYIAASIFIYSLWNLYNDASAKNLISLTACVFHIWAVCKPQVLKRDVSEISLQLKQPYCKTNSLKSSVDTFEKFNQELEKENCKLEMQLQSVHQNNIKIQQMLSEVIAEHCNQIEQSLRREKAMLYQLRMFEETITELEDKVDEGKNVEAKLLCDLNEVMSARESLKAQIEDMRESFNTIALEVESEVEEMQTQWAKTETEAEEKMYKMQIKINGLNIEADKLEWENANQRHLINSLQKILWQKKDKTDRKKALRECSYHDIQLDVMKEEELEERMTYLKEIGEGGNGAAHSILFDHVNCVLKTFHDGLVDIREARIMKYLDGAGGAPKLLGITKSNLVCTSAGDIGMDYIFTKMTEEYHLLYFVYEVAKQVEMLHSKNIIHCDLKLDNIIFDTEENEVNIIDFGLSCMLGEQVFKKGEARSGEKYRCTWMAPELNEGEPATFASDIYSLGFLLACALVRFPKPNPEALYLVGIATREDPVKRPTLEEFLAILVAIHSGYDDGYQNHPNVDLVFERVKKVYPELTSSSPNRPPS</sequence>
<dbReference type="Gene3D" id="1.10.510.10">
    <property type="entry name" value="Transferase(Phosphotransferase) domain 1"/>
    <property type="match status" value="1"/>
</dbReference>
<keyword evidence="6" id="KW-0175">Coiled coil</keyword>
<dbReference type="Proteomes" id="UP001381693">
    <property type="component" value="Unassembled WGS sequence"/>
</dbReference>
<evidence type="ECO:0000313" key="9">
    <source>
        <dbReference type="Proteomes" id="UP001381693"/>
    </source>
</evidence>
<evidence type="ECO:0000256" key="2">
    <source>
        <dbReference type="ARBA" id="ARBA00022741"/>
    </source>
</evidence>
<feature type="domain" description="Protein kinase" evidence="7">
    <location>
        <begin position="264"/>
        <end position="572"/>
    </location>
</feature>
<keyword evidence="2 5" id="KW-0547">Nucleotide-binding</keyword>
<dbReference type="PANTHER" id="PTHR44329:SF288">
    <property type="entry name" value="MITOGEN-ACTIVATED PROTEIN KINASE KINASE KINASE 20"/>
    <property type="match status" value="1"/>
</dbReference>
<dbReference type="InterPro" id="IPR011009">
    <property type="entry name" value="Kinase-like_dom_sf"/>
</dbReference>
<feature type="non-terminal residue" evidence="8">
    <location>
        <position position="1"/>
    </location>
</feature>
<comment type="caution">
    <text evidence="8">The sequence shown here is derived from an EMBL/GenBank/DDBJ whole genome shotgun (WGS) entry which is preliminary data.</text>
</comment>
<dbReference type="InterPro" id="IPR051681">
    <property type="entry name" value="Ser/Thr_Kinases-Pseudokinases"/>
</dbReference>
<proteinExistence type="predicted"/>
<dbReference type="SMART" id="SM00220">
    <property type="entry name" value="S_TKc"/>
    <property type="match status" value="1"/>
</dbReference>
<dbReference type="GO" id="GO:0005524">
    <property type="term" value="F:ATP binding"/>
    <property type="evidence" value="ECO:0007669"/>
    <property type="project" value="UniProtKB-UniRule"/>
</dbReference>
<evidence type="ECO:0000256" key="3">
    <source>
        <dbReference type="ARBA" id="ARBA00022777"/>
    </source>
</evidence>